<protein>
    <recommendedName>
        <fullName evidence="1">Resolvase HTH domain-containing protein</fullName>
    </recommendedName>
</protein>
<sequence length="184" mass="21312">MSKLEIITMKEQGMSIRAIAAELKMGRRTVSKYWNEYLETKAALMEDPGNLELQEKLVQKPVYTTTKPRLLLKYTQAIDQRLDEILADEAKKNKELGSHKQKLTALAIYEIIKSEGHDIGRSTITNYLRIKREKQSEVFIKQKYKLGNRIEFDFGEVKVWHPCEKVYARCFLESGNKLSVGTII</sequence>
<dbReference type="EMBL" id="VBWP01000019">
    <property type="protein sequence ID" value="TLG70282.1"/>
    <property type="molecule type" value="Genomic_DNA"/>
</dbReference>
<dbReference type="GO" id="GO:0003677">
    <property type="term" value="F:DNA binding"/>
    <property type="evidence" value="ECO:0007669"/>
    <property type="project" value="InterPro"/>
</dbReference>
<evidence type="ECO:0000313" key="2">
    <source>
        <dbReference type="EMBL" id="TLG70282.1"/>
    </source>
</evidence>
<gene>
    <name evidence="2" type="ORF">FEZ08_11885</name>
</gene>
<dbReference type="RefSeq" id="WP_138192700.1">
    <property type="nucleotide sequence ID" value="NZ_VBWP01000019.1"/>
</dbReference>
<proteinExistence type="predicted"/>
<keyword evidence="3" id="KW-1185">Reference proteome</keyword>
<dbReference type="InterPro" id="IPR009057">
    <property type="entry name" value="Homeodomain-like_sf"/>
</dbReference>
<comment type="caution">
    <text evidence="2">The sequence shown here is derived from an EMBL/GenBank/DDBJ whole genome shotgun (WGS) entry which is preliminary data.</text>
</comment>
<dbReference type="AlphaFoldDB" id="A0A5R8Q6J6"/>
<accession>A0A5R8Q6J6</accession>
<organism evidence="2 3">
    <name type="scientific">Culicoidibacter larvae</name>
    <dbReference type="NCBI Taxonomy" id="2579976"/>
    <lineage>
        <taxon>Bacteria</taxon>
        <taxon>Bacillati</taxon>
        <taxon>Bacillota</taxon>
        <taxon>Culicoidibacteria</taxon>
        <taxon>Culicoidibacterales</taxon>
        <taxon>Culicoidibacteraceae</taxon>
        <taxon>Culicoidibacter</taxon>
    </lineage>
</organism>
<name>A0A5R8Q6J6_9FIRM</name>
<dbReference type="OrthoDB" id="92877at2"/>
<reference evidence="2 3" key="1">
    <citation type="submission" date="2019-05" db="EMBL/GenBank/DDBJ databases">
        <title>Culicoidintestinum kansasii gen. nov., sp. nov. from the gastrointestinal tract of the biting midge, Culicoides sonorensis.</title>
        <authorList>
            <person name="Neupane S."/>
            <person name="Ghosh A."/>
            <person name="Gunther S."/>
            <person name="Martin K."/>
            <person name="Zurek L."/>
        </authorList>
    </citation>
    <scope>NUCLEOTIDE SEQUENCE [LARGE SCALE GENOMIC DNA]</scope>
    <source>
        <strain evidence="2 3">CS-1</strain>
    </source>
</reference>
<dbReference type="GO" id="GO:0000150">
    <property type="term" value="F:DNA strand exchange activity"/>
    <property type="evidence" value="ECO:0007669"/>
    <property type="project" value="InterPro"/>
</dbReference>
<dbReference type="SUPFAM" id="SSF46689">
    <property type="entry name" value="Homeodomain-like"/>
    <property type="match status" value="1"/>
</dbReference>
<dbReference type="InParanoid" id="A0A5R8Q6J6"/>
<dbReference type="Gene3D" id="1.10.10.60">
    <property type="entry name" value="Homeodomain-like"/>
    <property type="match status" value="1"/>
</dbReference>
<dbReference type="InterPro" id="IPR006120">
    <property type="entry name" value="Resolvase_HTH_dom"/>
</dbReference>
<dbReference type="Pfam" id="PF02796">
    <property type="entry name" value="HTH_7"/>
    <property type="match status" value="1"/>
</dbReference>
<dbReference type="Proteomes" id="UP000306912">
    <property type="component" value="Unassembled WGS sequence"/>
</dbReference>
<evidence type="ECO:0000259" key="1">
    <source>
        <dbReference type="Pfam" id="PF02796"/>
    </source>
</evidence>
<evidence type="ECO:0000313" key="3">
    <source>
        <dbReference type="Proteomes" id="UP000306912"/>
    </source>
</evidence>
<feature type="domain" description="Resolvase HTH" evidence="1">
    <location>
        <begin position="4"/>
        <end position="36"/>
    </location>
</feature>